<accession>A0ABP0D0G7</accession>
<keyword evidence="1" id="KW-0472">Membrane</keyword>
<keyword evidence="1" id="KW-1133">Transmembrane helix</keyword>
<comment type="caution">
    <text evidence="2">The sequence shown here is derived from an EMBL/GenBank/DDBJ whole genome shotgun (WGS) entry which is preliminary data.</text>
</comment>
<evidence type="ECO:0008006" key="4">
    <source>
        <dbReference type="Google" id="ProtNLM"/>
    </source>
</evidence>
<dbReference type="Pfam" id="PF20246">
    <property type="entry name" value="DUF6601"/>
    <property type="match status" value="1"/>
</dbReference>
<dbReference type="PANTHER" id="PTHR34414">
    <property type="entry name" value="HET DOMAIN-CONTAINING PROTEIN-RELATED"/>
    <property type="match status" value="1"/>
</dbReference>
<dbReference type="PANTHER" id="PTHR34414:SF1">
    <property type="entry name" value="SUBTILISIN-LIKE SERINE PROTEASE"/>
    <property type="match status" value="1"/>
</dbReference>
<dbReference type="Proteomes" id="UP001642406">
    <property type="component" value="Unassembled WGS sequence"/>
</dbReference>
<feature type="transmembrane region" description="Helical" evidence="1">
    <location>
        <begin position="302"/>
        <end position="332"/>
    </location>
</feature>
<reference evidence="2 3" key="1">
    <citation type="submission" date="2024-01" db="EMBL/GenBank/DDBJ databases">
        <authorList>
            <person name="Allen C."/>
            <person name="Tagirdzhanova G."/>
        </authorList>
    </citation>
    <scope>NUCLEOTIDE SEQUENCE [LARGE SCALE GENOMIC DNA]</scope>
</reference>
<protein>
    <recommendedName>
        <fullName evidence="4">Subtilisin-like serine protease</fullName>
    </recommendedName>
</protein>
<dbReference type="InterPro" id="IPR046536">
    <property type="entry name" value="DUF6601"/>
</dbReference>
<organism evidence="2 3">
    <name type="scientific">Sporothrix bragantina</name>
    <dbReference type="NCBI Taxonomy" id="671064"/>
    <lineage>
        <taxon>Eukaryota</taxon>
        <taxon>Fungi</taxon>
        <taxon>Dikarya</taxon>
        <taxon>Ascomycota</taxon>
        <taxon>Pezizomycotina</taxon>
        <taxon>Sordariomycetes</taxon>
        <taxon>Sordariomycetidae</taxon>
        <taxon>Ophiostomatales</taxon>
        <taxon>Ophiostomataceae</taxon>
        <taxon>Sporothrix</taxon>
    </lineage>
</organism>
<name>A0ABP0D0G7_9PEZI</name>
<keyword evidence="3" id="KW-1185">Reference proteome</keyword>
<evidence type="ECO:0000256" key="1">
    <source>
        <dbReference type="SAM" id="Phobius"/>
    </source>
</evidence>
<sequence>MLPTSPPFPRSNALDHNSLLLVKDQPPQGSSVRPEHAGNGAITPITYLPGNPAVGLDPDEVAAHLTKVLATPLLDEIHNRLWFVARRASDNIDALNQNRVKKREIVATDDPKLHLTWGNGKIYLQPVPTFLLNYDVWTWYLHDRDDRDNRHVAAHRAAAVGFLRSFSLLVASPLDFALAKQAHLLPADSFDWLAWASFIRHFRRFGDEHVALRYHYGQLRLSRLNWALRLFRPRSADTFWFYEGGYWSIGDAVEKATLPLLFMFAIASSLLSAMQVALAVPADSLWLSLSSTSGLQQMARAFWVVSIALVLLLALSVVLIITVPFAVFLWQLQWAIRKRPRKGSHFAS</sequence>
<keyword evidence="1" id="KW-0812">Transmembrane</keyword>
<dbReference type="EMBL" id="CAWUHC010000172">
    <property type="protein sequence ID" value="CAK7237001.1"/>
    <property type="molecule type" value="Genomic_DNA"/>
</dbReference>
<evidence type="ECO:0000313" key="3">
    <source>
        <dbReference type="Proteomes" id="UP001642406"/>
    </source>
</evidence>
<proteinExistence type="predicted"/>
<evidence type="ECO:0000313" key="2">
    <source>
        <dbReference type="EMBL" id="CAK7237001.1"/>
    </source>
</evidence>
<gene>
    <name evidence="2" type="ORF">SBRCBS47491_009828</name>
</gene>